<accession>A0A1X7MSD0</accession>
<proteinExistence type="predicted"/>
<name>A0A1X7MSD0_9MICO</name>
<gene>
    <name evidence="5" type="ORF">SAMN06295885_0028</name>
</gene>
<dbReference type="Pfam" id="PF13692">
    <property type="entry name" value="Glyco_trans_1_4"/>
    <property type="match status" value="1"/>
</dbReference>
<dbReference type="GO" id="GO:1901137">
    <property type="term" value="P:carbohydrate derivative biosynthetic process"/>
    <property type="evidence" value="ECO:0007669"/>
    <property type="project" value="UniProtKB-ARBA"/>
</dbReference>
<dbReference type="RefSeq" id="WP_085474606.1">
    <property type="nucleotide sequence ID" value="NZ_FXBM01000001.1"/>
</dbReference>
<dbReference type="OrthoDB" id="3371840at2"/>
<protein>
    <submittedName>
        <fullName evidence="5">Glycosyltransferase involved in cell wall bisynthesis</fullName>
    </submittedName>
</protein>
<dbReference type="Gene3D" id="3.40.50.2000">
    <property type="entry name" value="Glycogen Phosphorylase B"/>
    <property type="match status" value="2"/>
</dbReference>
<dbReference type="SUPFAM" id="SSF53756">
    <property type="entry name" value="UDP-Glycosyltransferase/glycogen phosphorylase"/>
    <property type="match status" value="1"/>
</dbReference>
<dbReference type="PANTHER" id="PTHR45947">
    <property type="entry name" value="SULFOQUINOVOSYL TRANSFERASE SQD2"/>
    <property type="match status" value="1"/>
</dbReference>
<dbReference type="GO" id="GO:0016757">
    <property type="term" value="F:glycosyltransferase activity"/>
    <property type="evidence" value="ECO:0007669"/>
    <property type="project" value="UniProtKB-KW"/>
</dbReference>
<dbReference type="CDD" id="cd03801">
    <property type="entry name" value="GT4_PimA-like"/>
    <property type="match status" value="1"/>
</dbReference>
<dbReference type="AlphaFoldDB" id="A0A1X7MSD0"/>
<evidence type="ECO:0000313" key="5">
    <source>
        <dbReference type="EMBL" id="SMH27732.1"/>
    </source>
</evidence>
<keyword evidence="2 5" id="KW-0808">Transferase</keyword>
<evidence type="ECO:0000256" key="1">
    <source>
        <dbReference type="ARBA" id="ARBA00022676"/>
    </source>
</evidence>
<keyword evidence="1" id="KW-0328">Glycosyltransferase</keyword>
<dbReference type="EMBL" id="FXBM01000001">
    <property type="protein sequence ID" value="SMH27732.1"/>
    <property type="molecule type" value="Genomic_DNA"/>
</dbReference>
<evidence type="ECO:0000313" key="6">
    <source>
        <dbReference type="Proteomes" id="UP000193711"/>
    </source>
</evidence>
<dbReference type="InterPro" id="IPR050194">
    <property type="entry name" value="Glycosyltransferase_grp1"/>
</dbReference>
<keyword evidence="6" id="KW-1185">Reference proteome</keyword>
<sequence>MDDEHQCSTTAADPHDRPATPDTSSTALTADGTAAPALSILYSFPHAIGSSGIGWTALNQVRALTQAGHRVTVVAASVAAPLGPVARTVTTLTIAGVRLPHRVLGRSRSIAHHDRVTARILAEGDYDVVHGWPWGSARTFDEAARLGVASVREAPNTHTAHAFEVVAEEYRSLGITPPPSSPHTYNAERLRQEEWEWASATAILVPSASVEQTFLEKGFSPRKLLRHRYGAFIETDVVVDPDPRDDPDHVFTAVYVGRIEPRKGLLYALEAWRASRASGIGRFLVYGDFTAGYRERLAGLLNQPSVELRGFTDDVAGVFASSDVLILPTIEEGSALVTSEAQAAGCVPLVSSAAGANLEDGVQGLVHAPRDVAALTAHLDLVCSDHELLARMRRAALANRSQLTWERAGVDLVAAYRAAMRLVDTDELRSDHPRNDHL</sequence>
<dbReference type="STRING" id="1891671.SAMN06295885_0028"/>
<evidence type="ECO:0000259" key="4">
    <source>
        <dbReference type="Pfam" id="PF13439"/>
    </source>
</evidence>
<evidence type="ECO:0000256" key="2">
    <source>
        <dbReference type="ARBA" id="ARBA00022679"/>
    </source>
</evidence>
<evidence type="ECO:0000256" key="3">
    <source>
        <dbReference type="SAM" id="MobiDB-lite"/>
    </source>
</evidence>
<organism evidence="5 6">
    <name type="scientific">Rathayibacter oskolensis</name>
    <dbReference type="NCBI Taxonomy" id="1891671"/>
    <lineage>
        <taxon>Bacteria</taxon>
        <taxon>Bacillati</taxon>
        <taxon>Actinomycetota</taxon>
        <taxon>Actinomycetes</taxon>
        <taxon>Micrococcales</taxon>
        <taxon>Microbacteriaceae</taxon>
        <taxon>Rathayibacter</taxon>
    </lineage>
</organism>
<dbReference type="Proteomes" id="UP000193711">
    <property type="component" value="Unassembled WGS sequence"/>
</dbReference>
<feature type="domain" description="Glycosyltransferase subfamily 4-like N-terminal" evidence="4">
    <location>
        <begin position="51"/>
        <end position="223"/>
    </location>
</feature>
<dbReference type="Pfam" id="PF13439">
    <property type="entry name" value="Glyco_transf_4"/>
    <property type="match status" value="1"/>
</dbReference>
<feature type="region of interest" description="Disordered" evidence="3">
    <location>
        <begin position="1"/>
        <end position="28"/>
    </location>
</feature>
<dbReference type="InterPro" id="IPR028098">
    <property type="entry name" value="Glyco_trans_4-like_N"/>
</dbReference>
<dbReference type="PANTHER" id="PTHR45947:SF13">
    <property type="entry name" value="TRANSFERASE"/>
    <property type="match status" value="1"/>
</dbReference>
<reference evidence="6" key="1">
    <citation type="submission" date="2017-04" db="EMBL/GenBank/DDBJ databases">
        <authorList>
            <person name="Varghese N."/>
            <person name="Submissions S."/>
        </authorList>
    </citation>
    <scope>NUCLEOTIDE SEQUENCE [LARGE SCALE GENOMIC DNA]</scope>
    <source>
        <strain evidence="6">VKM Ac-2121</strain>
    </source>
</reference>